<keyword evidence="10" id="KW-1185">Reference proteome</keyword>
<evidence type="ECO:0000256" key="1">
    <source>
        <dbReference type="ARBA" id="ARBA00004651"/>
    </source>
</evidence>
<feature type="transmembrane region" description="Helical" evidence="7">
    <location>
        <begin position="424"/>
        <end position="442"/>
    </location>
</feature>
<comment type="subcellular location">
    <subcellularLocation>
        <location evidence="1">Cell membrane</location>
        <topology evidence="1">Multi-pass membrane protein</topology>
    </subcellularLocation>
</comment>
<evidence type="ECO:0000313" key="10">
    <source>
        <dbReference type="Proteomes" id="UP000318017"/>
    </source>
</evidence>
<feature type="transmembrane region" description="Helical" evidence="7">
    <location>
        <begin position="1136"/>
        <end position="1156"/>
    </location>
</feature>
<feature type="transmembrane region" description="Helical" evidence="7">
    <location>
        <begin position="12"/>
        <end position="32"/>
    </location>
</feature>
<feature type="transmembrane region" description="Helical" evidence="7">
    <location>
        <begin position="517"/>
        <end position="537"/>
    </location>
</feature>
<dbReference type="Pfam" id="PF03176">
    <property type="entry name" value="MMPL"/>
    <property type="match status" value="2"/>
</dbReference>
<dbReference type="PANTHER" id="PTHR33406">
    <property type="entry name" value="MEMBRANE PROTEIN MJ1562-RELATED"/>
    <property type="match status" value="1"/>
</dbReference>
<dbReference type="Gene3D" id="1.20.1640.10">
    <property type="entry name" value="Multidrug efflux transporter AcrB transmembrane domain"/>
    <property type="match status" value="2"/>
</dbReference>
<feature type="compositionally biased region" description="Low complexity" evidence="6">
    <location>
        <begin position="1180"/>
        <end position="1193"/>
    </location>
</feature>
<feature type="compositionally biased region" description="Basic and acidic residues" evidence="6">
    <location>
        <begin position="1219"/>
        <end position="1230"/>
    </location>
</feature>
<feature type="transmembrane region" description="Helical" evidence="7">
    <location>
        <begin position="549"/>
        <end position="568"/>
    </location>
</feature>
<feature type="compositionally biased region" description="Basic and acidic residues" evidence="6">
    <location>
        <begin position="1170"/>
        <end position="1179"/>
    </location>
</feature>
<dbReference type="PROSITE" id="PS50156">
    <property type="entry name" value="SSD"/>
    <property type="match status" value="1"/>
</dbReference>
<feature type="transmembrane region" description="Helical" evidence="7">
    <location>
        <begin position="448"/>
        <end position="469"/>
    </location>
</feature>
<feature type="transmembrane region" description="Helical" evidence="7">
    <location>
        <begin position="991"/>
        <end position="1013"/>
    </location>
</feature>
<dbReference type="InterPro" id="IPR050545">
    <property type="entry name" value="Mycobact_MmpL"/>
</dbReference>
<reference evidence="9 10" key="1">
    <citation type="submission" date="2019-02" db="EMBL/GenBank/DDBJ databases">
        <title>Deep-cultivation of Planctomycetes and their phenomic and genomic characterization uncovers novel biology.</title>
        <authorList>
            <person name="Wiegand S."/>
            <person name="Jogler M."/>
            <person name="Boedeker C."/>
            <person name="Pinto D."/>
            <person name="Vollmers J."/>
            <person name="Rivas-Marin E."/>
            <person name="Kohn T."/>
            <person name="Peeters S.H."/>
            <person name="Heuer A."/>
            <person name="Rast P."/>
            <person name="Oberbeckmann S."/>
            <person name="Bunk B."/>
            <person name="Jeske O."/>
            <person name="Meyerdierks A."/>
            <person name="Storesund J.E."/>
            <person name="Kallscheuer N."/>
            <person name="Luecker S."/>
            <person name="Lage O.M."/>
            <person name="Pohl T."/>
            <person name="Merkel B.J."/>
            <person name="Hornburger P."/>
            <person name="Mueller R.-W."/>
            <person name="Bruemmer F."/>
            <person name="Labrenz M."/>
            <person name="Spormann A.M."/>
            <person name="Op den Camp H."/>
            <person name="Overmann J."/>
            <person name="Amann R."/>
            <person name="Jetten M.S.M."/>
            <person name="Mascher T."/>
            <person name="Medema M.H."/>
            <person name="Devos D.P."/>
            <person name="Kaster A.-K."/>
            <person name="Ovreas L."/>
            <person name="Rohde M."/>
            <person name="Galperin M.Y."/>
            <person name="Jogler C."/>
        </authorList>
    </citation>
    <scope>NUCLEOTIDE SEQUENCE [LARGE SCALE GENOMIC DNA]</scope>
    <source>
        <strain evidence="9 10">Q31a</strain>
    </source>
</reference>
<dbReference type="PANTHER" id="PTHR33406:SF12">
    <property type="entry name" value="BLR2997 PROTEIN"/>
    <property type="match status" value="1"/>
</dbReference>
<feature type="region of interest" description="Disordered" evidence="6">
    <location>
        <begin position="1170"/>
        <end position="1230"/>
    </location>
</feature>
<protein>
    <submittedName>
        <fullName evidence="9">MMPL family protein</fullName>
    </submittedName>
</protein>
<dbReference type="AlphaFoldDB" id="A0A518G9A0"/>
<evidence type="ECO:0000259" key="8">
    <source>
        <dbReference type="PROSITE" id="PS50156"/>
    </source>
</evidence>
<feature type="transmembrane region" description="Helical" evidence="7">
    <location>
        <begin position="1062"/>
        <end position="1083"/>
    </location>
</feature>
<keyword evidence="4 7" id="KW-1133">Transmembrane helix</keyword>
<keyword evidence="3 7" id="KW-0812">Transmembrane</keyword>
<dbReference type="RefSeq" id="WP_145079856.1">
    <property type="nucleotide sequence ID" value="NZ_CP036298.1"/>
</dbReference>
<evidence type="ECO:0000256" key="2">
    <source>
        <dbReference type="ARBA" id="ARBA00022475"/>
    </source>
</evidence>
<evidence type="ECO:0000256" key="4">
    <source>
        <dbReference type="ARBA" id="ARBA00022989"/>
    </source>
</evidence>
<proteinExistence type="predicted"/>
<evidence type="ECO:0000256" key="7">
    <source>
        <dbReference type="SAM" id="Phobius"/>
    </source>
</evidence>
<dbReference type="InterPro" id="IPR000731">
    <property type="entry name" value="SSD"/>
</dbReference>
<dbReference type="InterPro" id="IPR004869">
    <property type="entry name" value="MMPL_dom"/>
</dbReference>
<organism evidence="9 10">
    <name type="scientific">Aureliella helgolandensis</name>
    <dbReference type="NCBI Taxonomy" id="2527968"/>
    <lineage>
        <taxon>Bacteria</taxon>
        <taxon>Pseudomonadati</taxon>
        <taxon>Planctomycetota</taxon>
        <taxon>Planctomycetia</taxon>
        <taxon>Pirellulales</taxon>
        <taxon>Pirellulaceae</taxon>
        <taxon>Aureliella</taxon>
    </lineage>
</organism>
<evidence type="ECO:0000256" key="3">
    <source>
        <dbReference type="ARBA" id="ARBA00022692"/>
    </source>
</evidence>
<feature type="transmembrane region" description="Helical" evidence="7">
    <location>
        <begin position="1103"/>
        <end position="1124"/>
    </location>
</feature>
<feature type="transmembrane region" description="Helical" evidence="7">
    <location>
        <begin position="1025"/>
        <end position="1050"/>
    </location>
</feature>
<name>A0A518G9A0_9BACT</name>
<dbReference type="OrthoDB" id="2112773at2"/>
<sequence length="1230" mass="135215">MKDGFYSKKSAFGLPNALILLMLIFFFVPFGARGARMALQKTENNVKDWLPSDFRETEELAWFAKRFVSEQFVVATWEGCQEGDQRLKLFESKLRNEQALSEETDRDSDLFRARQIGHDYALFLGNNVAQDWGGKNEKWLIDENGKSYFITPNGRLYRWDGSANIVGATWRSLARAIGSFSLEGQFVAAFGNPGTDEEPNPFWADPRLLTAPLFKTIETGPQVVEQLAGKDGSLYTASQPVAGQRDAISRLTGTLFGPVVPTGFGWKSEDIVNVLSEKKLAELPEGWESVWNLVVQYEVDEKYDGDLEAFRAADPVNQETVWYQFFDTVGVSEPPRQTCVVLTLTDPARRNLAHVVGRGMLGKPRGRLFEIGEECGISAPLEPSTAPPPFSWIAANQPVVEPAMHIGGPPVDNVAIDEEGTITLVRLIGYSLALGLGLSYLLLRSMRLMMMVFFVGGVSAMASLSLVWWCNASIDAILLTMPSLVYVLGMAGAIHIVNYYRDAVAEHGEEGAPERAIAHAVMPCSLAAVTTAIGLLSLCSSNILPIRKFGIFSAMGVIATLVLLYLYLPSALTIFPPKKPRSDSAASGTNKAILRFWEGMGGFILRNHWWVNAACITAFILIGAGLFRIKTSVQLLKLFDSQSQIIKDYGWLEENFGRLVPMELVVRFPESLQRQAEADSSFTNEDRKLARAQLSLLERAEAVARIQTVLQNQFGYEGEDIVGRGMSATTFLPTMPDPSKGFSANRTAVDRMLQKSRDKLLESDYLDIEDTEGAEGTELWRISLRLGALNDVDYGQFVSSLRSVVEPVVASYRCRHSVIESITDHRTQSDDRLVGQVLVLGGAAPTANIEALTDLAHSGHSELDIRRQIFAASLKACLTNETIGSLRWHDPDAATAEPRSQEWWAERLAKFDCIVLMKSHPTYDLDFIKQYVPNVVDAESMLAAINPATLYSQQPISKPVALTTYDGEMDVVYTGVVPVVYKAQRTLLISLIESVTWAFVLIAFVMACLLSPARTIYQAFKPVNLLQAIGAGAVSMIPNVFPVVVVFGIMGHQGTLVDIGSMMTASVAMGVAVDDTIHFLTWFRDGLRKGLDRRDALFVAYKHVAPAMTQTTIIGGLGLSVFALSTFTPTQRFGTLMLSLLGAALVGDLIFLPALLASPLGRIFTVRPDKKAKTNKSDPTDSTTPSSESTPSSAVAQQSEVLGGNNPLSRHGVHPPHMLRRDPSQVRRRI</sequence>
<dbReference type="SUPFAM" id="SSF82866">
    <property type="entry name" value="Multidrug efflux transporter AcrB transmembrane domain"/>
    <property type="match status" value="2"/>
</dbReference>
<dbReference type="GO" id="GO:0005886">
    <property type="term" value="C:plasma membrane"/>
    <property type="evidence" value="ECO:0007669"/>
    <property type="project" value="UniProtKB-SubCell"/>
</dbReference>
<evidence type="ECO:0000256" key="6">
    <source>
        <dbReference type="SAM" id="MobiDB-lite"/>
    </source>
</evidence>
<dbReference type="EMBL" id="CP036298">
    <property type="protein sequence ID" value="QDV25152.1"/>
    <property type="molecule type" value="Genomic_DNA"/>
</dbReference>
<keyword evidence="5 7" id="KW-0472">Membrane</keyword>
<feature type="transmembrane region" description="Helical" evidence="7">
    <location>
        <begin position="476"/>
        <end position="497"/>
    </location>
</feature>
<evidence type="ECO:0000256" key="5">
    <source>
        <dbReference type="ARBA" id="ARBA00023136"/>
    </source>
</evidence>
<evidence type="ECO:0000313" key="9">
    <source>
        <dbReference type="EMBL" id="QDV25152.1"/>
    </source>
</evidence>
<dbReference type="KEGG" id="ahel:Q31a_34750"/>
<accession>A0A518G9A0</accession>
<feature type="transmembrane region" description="Helical" evidence="7">
    <location>
        <begin position="609"/>
        <end position="629"/>
    </location>
</feature>
<gene>
    <name evidence="9" type="ORF">Q31a_34750</name>
</gene>
<keyword evidence="2" id="KW-1003">Cell membrane</keyword>
<feature type="domain" description="SSD" evidence="8">
    <location>
        <begin position="459"/>
        <end position="574"/>
    </location>
</feature>
<dbReference type="Proteomes" id="UP000318017">
    <property type="component" value="Chromosome"/>
</dbReference>